<dbReference type="InterPro" id="IPR039207">
    <property type="entry name" value="MMTAG2-like"/>
</dbReference>
<proteinExistence type="predicted"/>
<organism evidence="3 4">
    <name type="scientific">Nannochloropsis gaditana</name>
    <dbReference type="NCBI Taxonomy" id="72520"/>
    <lineage>
        <taxon>Eukaryota</taxon>
        <taxon>Sar</taxon>
        <taxon>Stramenopiles</taxon>
        <taxon>Ochrophyta</taxon>
        <taxon>Eustigmatophyceae</taxon>
        <taxon>Eustigmatales</taxon>
        <taxon>Monodopsidaceae</taxon>
        <taxon>Nannochloropsis</taxon>
    </lineage>
</organism>
<accession>W7T8F6</accession>
<dbReference type="OrthoDB" id="5390672at2759"/>
<dbReference type="PANTHER" id="PTHR14580">
    <property type="entry name" value="MULTIPLE MYELOMA TUMOR-ASSOCIATED PROTEIN 2 FAMILY MEMBER"/>
    <property type="match status" value="1"/>
</dbReference>
<keyword evidence="3" id="KW-0808">Transferase</keyword>
<dbReference type="Pfam" id="PF10159">
    <property type="entry name" value="MMtag"/>
    <property type="match status" value="1"/>
</dbReference>
<keyword evidence="4" id="KW-1185">Reference proteome</keyword>
<dbReference type="GO" id="GO:0016301">
    <property type="term" value="F:kinase activity"/>
    <property type="evidence" value="ECO:0007669"/>
    <property type="project" value="UniProtKB-KW"/>
</dbReference>
<name>W7T8F6_9STRA</name>
<dbReference type="AlphaFoldDB" id="W7T8F6"/>
<evidence type="ECO:0000256" key="1">
    <source>
        <dbReference type="SAM" id="MobiDB-lite"/>
    </source>
</evidence>
<feature type="region of interest" description="Disordered" evidence="1">
    <location>
        <begin position="221"/>
        <end position="334"/>
    </location>
</feature>
<feature type="compositionally biased region" description="Basic and acidic residues" evidence="1">
    <location>
        <begin position="234"/>
        <end position="260"/>
    </location>
</feature>
<gene>
    <name evidence="3" type="ORF">Naga_100053g24</name>
</gene>
<dbReference type="Proteomes" id="UP000019335">
    <property type="component" value="Chromosome 17"/>
</dbReference>
<comment type="caution">
    <text evidence="3">The sequence shown here is derived from an EMBL/GenBank/DDBJ whole genome shotgun (WGS) entry which is preliminary data.</text>
</comment>
<reference evidence="3 4" key="1">
    <citation type="journal article" date="2014" name="Mol. Plant">
        <title>Chromosome Scale Genome Assembly and Transcriptome Profiling of Nannochloropsis gaditana in Nitrogen Depletion.</title>
        <authorList>
            <person name="Corteggiani Carpinelli E."/>
            <person name="Telatin A."/>
            <person name="Vitulo N."/>
            <person name="Forcato C."/>
            <person name="D'Angelo M."/>
            <person name="Schiavon R."/>
            <person name="Vezzi A."/>
            <person name="Giacometti G.M."/>
            <person name="Morosinotto T."/>
            <person name="Valle G."/>
        </authorList>
    </citation>
    <scope>NUCLEOTIDE SEQUENCE [LARGE SCALE GENOMIC DNA]</scope>
    <source>
        <strain evidence="3 4">B-31</strain>
    </source>
</reference>
<evidence type="ECO:0000259" key="2">
    <source>
        <dbReference type="Pfam" id="PF10159"/>
    </source>
</evidence>
<dbReference type="EMBL" id="AZIL01001690">
    <property type="protein sequence ID" value="EWM23320.1"/>
    <property type="molecule type" value="Genomic_DNA"/>
</dbReference>
<evidence type="ECO:0000313" key="3">
    <source>
        <dbReference type="EMBL" id="EWM23320.1"/>
    </source>
</evidence>
<feature type="compositionally biased region" description="Basic residues" evidence="1">
    <location>
        <begin position="296"/>
        <end position="305"/>
    </location>
</feature>
<evidence type="ECO:0000313" key="4">
    <source>
        <dbReference type="Proteomes" id="UP000019335"/>
    </source>
</evidence>
<feature type="domain" description="Multiple myeloma tumor-associated protein 2-like N-terminal" evidence="2">
    <location>
        <begin position="52"/>
        <end position="133"/>
    </location>
</feature>
<dbReference type="PANTHER" id="PTHR14580:SF0">
    <property type="entry name" value="MULTIPLE MYELOMA TUMOR-ASSOCIATED PROTEIN 2"/>
    <property type="match status" value="1"/>
</dbReference>
<keyword evidence="3" id="KW-0418">Kinase</keyword>
<dbReference type="InterPro" id="IPR019315">
    <property type="entry name" value="MMTA2_N"/>
</dbReference>
<protein>
    <submittedName>
        <fullName evidence="3">Kinase phosphorylation domain protein</fullName>
    </submittedName>
</protein>
<sequence>MFVKTNARTHMLIVLFLVHHPPRERLSKRRYTAGEGGFSMSFGPKTGYRDGGTRGGQDRFKWEDVKDEHYREHYLGHSLKAPVGRWQKGKDLMWYTKAGKVKSGEAEDPEAQRQREVAEIRQRDEEMINAALGMAPKYQAVVESRLEASELKQLLGKGLSERDDLHGERVEGVGAAPAPRHEHLPKGLSMVEREIERMKSAQAQGVAFKYEDDATHLYAEQEAEGGGHTHAGNKRKDSSKRESLKDYGGSTREEKKLKKEEKRRKKEEKRERKQDKKRQRKEKILAVAEEAMPSRHTSRPARNGRSRSPDQKHRRQDGGRSCSPAHGSRGRRVH</sequence>